<evidence type="ECO:0000256" key="7">
    <source>
        <dbReference type="ARBA" id="ARBA00023010"/>
    </source>
</evidence>
<evidence type="ECO:0000256" key="12">
    <source>
        <dbReference type="SAM" id="SignalP"/>
    </source>
</evidence>
<dbReference type="GO" id="GO:0005886">
    <property type="term" value="C:plasma membrane"/>
    <property type="evidence" value="ECO:0007669"/>
    <property type="project" value="UniProtKB-SubCell"/>
</dbReference>
<dbReference type="InterPro" id="IPR048631">
    <property type="entry name" value="SecD_1st"/>
</dbReference>
<dbReference type="InterPro" id="IPR027398">
    <property type="entry name" value="SecD-TM"/>
</dbReference>
<dbReference type="PANTHER" id="PTHR30081">
    <property type="entry name" value="PROTEIN-EXPORT MEMBRANE PROTEIN SEC"/>
    <property type="match status" value="1"/>
</dbReference>
<dbReference type="InterPro" id="IPR005791">
    <property type="entry name" value="SecD"/>
</dbReference>
<dbReference type="HAMAP" id="MF_01463_B">
    <property type="entry name" value="SecD_B"/>
    <property type="match status" value="1"/>
</dbReference>
<keyword evidence="3 11" id="KW-1003">Cell membrane</keyword>
<dbReference type="FunFam" id="3.30.70.3400:FF:000003">
    <property type="entry name" value="Preprotein translocase subunit SecD"/>
    <property type="match status" value="1"/>
</dbReference>
<sequence length="618" mass="66727">MNRFPLWKNTLIAALLAIGFLYAAPNLFPDDAAIQLAGSRGSVVVDQVILDRADRALADAGITPKSSAFEGSLPIIRLNDAEAQLQAKAVVQQALGDDYLVALNLAETTPDWLAGLGAGPMKLGLDLRGGVHFLMEVDLETAIAQRLDVYSGEIKRILREDRIRYRAIDVDKDGTLSVRFRDADVRDAGETRLRTQYAGEFTYRSDDDGDDFFVRLNLAEARVSELEANAVEQNLTTLRNRVNELGVSEPLVQRQGKGRILIQLPGVQDTAAAKRILGATANLDFRLEAQADARSSETETFKFRSEPRSAIIERDVIVTGSQVAGASASFDENGRPQVNIDLDGPGGRAMNRVTRDSVGRRMAVLFIEYRVANRYVDKPDGTVETIRERKVEKSIISLATIQSALGNSFRITGLDSPQEASELALLLRAGALAAPIYFVEERTVGPSLGAANIAAGTLSVMAGLALVVLFMLVYYKMFGLIANVALGLNLVMLVSIMSMLSATLTLPGIAGIVLTVGMAVDANVLIFSRIKEERARGMNPQQAIKGGFDRAFVTILDANLTTLIVAVILFAVGTGPVQGFAVTLSVGIITSMFTAIWVTRALVNLVYGNRAGLQRLSI</sequence>
<reference evidence="17 18" key="1">
    <citation type="submission" date="2019-11" db="EMBL/GenBank/DDBJ databases">
        <authorList>
            <person name="Khan S.A."/>
            <person name="Jeon C.O."/>
            <person name="Chun B.H."/>
        </authorList>
    </citation>
    <scope>NUCLEOTIDE SEQUENCE [LARGE SCALE GENOMIC DNA]</scope>
    <source>
        <strain evidence="17 18">IMCC 1097</strain>
    </source>
</reference>
<feature type="transmembrane region" description="Helical" evidence="11">
    <location>
        <begin position="453"/>
        <end position="473"/>
    </location>
</feature>
<evidence type="ECO:0000256" key="2">
    <source>
        <dbReference type="ARBA" id="ARBA00022448"/>
    </source>
</evidence>
<feature type="transmembrane region" description="Helical" evidence="11">
    <location>
        <begin position="584"/>
        <end position="607"/>
    </location>
</feature>
<dbReference type="AlphaFoldDB" id="A0A5Q2QCG5"/>
<feature type="domain" description="Protein export membrane protein SecD/SecF C-terminal" evidence="13">
    <location>
        <begin position="439"/>
        <end position="605"/>
    </location>
</feature>
<dbReference type="Pfam" id="PF22599">
    <property type="entry name" value="SecDF_P1_head"/>
    <property type="match status" value="1"/>
</dbReference>
<evidence type="ECO:0000313" key="17">
    <source>
        <dbReference type="EMBL" id="QGG79706.1"/>
    </source>
</evidence>
<keyword evidence="6 11" id="KW-1133">Transmembrane helix</keyword>
<evidence type="ECO:0000259" key="15">
    <source>
        <dbReference type="Pfam" id="PF21760"/>
    </source>
</evidence>
<dbReference type="Proteomes" id="UP000388235">
    <property type="component" value="Chromosome"/>
</dbReference>
<dbReference type="Pfam" id="PF07549">
    <property type="entry name" value="Sec_GG"/>
    <property type="match status" value="1"/>
</dbReference>
<evidence type="ECO:0000256" key="3">
    <source>
        <dbReference type="ARBA" id="ARBA00022475"/>
    </source>
</evidence>
<feature type="transmembrane region" description="Helical" evidence="11">
    <location>
        <begin position="480"/>
        <end position="502"/>
    </location>
</feature>
<dbReference type="NCBIfam" id="TIGR01129">
    <property type="entry name" value="secD"/>
    <property type="match status" value="1"/>
</dbReference>
<dbReference type="InterPro" id="IPR054384">
    <property type="entry name" value="SecDF_P1_head"/>
</dbReference>
<feature type="chain" id="PRO_5024366712" description="Protein translocase subunit SecD" evidence="12">
    <location>
        <begin position="24"/>
        <end position="618"/>
    </location>
</feature>
<dbReference type="InterPro" id="IPR055344">
    <property type="entry name" value="SecD_SecF_C_bact"/>
</dbReference>
<dbReference type="InterPro" id="IPR022646">
    <property type="entry name" value="SecD/SecF_CS"/>
</dbReference>
<evidence type="ECO:0000259" key="13">
    <source>
        <dbReference type="Pfam" id="PF02355"/>
    </source>
</evidence>
<feature type="transmembrane region" description="Helical" evidence="11">
    <location>
        <begin position="551"/>
        <end position="572"/>
    </location>
</feature>
<dbReference type="FunFam" id="3.30.1360.200:FF:000001">
    <property type="entry name" value="Protein translocase subunit SecD"/>
    <property type="match status" value="1"/>
</dbReference>
<dbReference type="KEGG" id="llp:GH975_03635"/>
<feature type="domain" description="SecD export protein N-terminal TM" evidence="14">
    <location>
        <begin position="1"/>
        <end position="103"/>
    </location>
</feature>
<evidence type="ECO:0000256" key="1">
    <source>
        <dbReference type="ARBA" id="ARBA00004651"/>
    </source>
</evidence>
<comment type="caution">
    <text evidence="11">Lacks conserved residue(s) required for the propagation of feature annotation.</text>
</comment>
<evidence type="ECO:0000256" key="5">
    <source>
        <dbReference type="ARBA" id="ARBA00022927"/>
    </source>
</evidence>
<evidence type="ECO:0000256" key="4">
    <source>
        <dbReference type="ARBA" id="ARBA00022692"/>
    </source>
</evidence>
<dbReference type="GO" id="GO:0006605">
    <property type="term" value="P:protein targeting"/>
    <property type="evidence" value="ECO:0007669"/>
    <property type="project" value="UniProtKB-UniRule"/>
</dbReference>
<protein>
    <recommendedName>
        <fullName evidence="10 11">Protein translocase subunit SecD</fullName>
    </recommendedName>
</protein>
<dbReference type="Pfam" id="PF02355">
    <property type="entry name" value="SecD_SecF_C"/>
    <property type="match status" value="1"/>
</dbReference>
<dbReference type="InterPro" id="IPR022813">
    <property type="entry name" value="SecD/SecF_arch_bac"/>
</dbReference>
<dbReference type="SUPFAM" id="SSF82866">
    <property type="entry name" value="Multidrug efflux transporter AcrB transmembrane domain"/>
    <property type="match status" value="1"/>
</dbReference>
<dbReference type="Pfam" id="PF21760">
    <property type="entry name" value="SecD_1st"/>
    <property type="match status" value="1"/>
</dbReference>
<gene>
    <name evidence="11 17" type="primary">secD</name>
    <name evidence="17" type="ORF">GH975_03635</name>
</gene>
<feature type="transmembrane region" description="Helical" evidence="11">
    <location>
        <begin position="508"/>
        <end position="530"/>
    </location>
</feature>
<dbReference type="InterPro" id="IPR048634">
    <property type="entry name" value="SecD_SecF_C"/>
</dbReference>
<keyword evidence="4 11" id="KW-0812">Transmembrane</keyword>
<evidence type="ECO:0000256" key="11">
    <source>
        <dbReference type="HAMAP-Rule" id="MF_01463"/>
    </source>
</evidence>
<keyword evidence="12" id="KW-0732">Signal</keyword>
<feature type="domain" description="SecDF P1 head subdomain" evidence="16">
    <location>
        <begin position="299"/>
        <end position="434"/>
    </location>
</feature>
<dbReference type="Gene3D" id="3.30.1360.200">
    <property type="match status" value="1"/>
</dbReference>
<keyword evidence="7 11" id="KW-0811">Translocation</keyword>
<evidence type="ECO:0000313" key="18">
    <source>
        <dbReference type="Proteomes" id="UP000388235"/>
    </source>
</evidence>
<dbReference type="NCBIfam" id="TIGR00916">
    <property type="entry name" value="2A0604s01"/>
    <property type="match status" value="1"/>
</dbReference>
<feature type="signal peptide" evidence="12">
    <location>
        <begin position="1"/>
        <end position="23"/>
    </location>
</feature>
<dbReference type="Gene3D" id="1.20.1640.10">
    <property type="entry name" value="Multidrug efflux transporter AcrB transmembrane domain"/>
    <property type="match status" value="1"/>
</dbReference>
<evidence type="ECO:0000259" key="16">
    <source>
        <dbReference type="Pfam" id="PF22599"/>
    </source>
</evidence>
<comment type="function">
    <text evidence="11">Part of the Sec protein translocase complex. Interacts with the SecYEG preprotein conducting channel. SecDF uses the proton motive force (PMF) to complete protein translocation after the ATP-dependent function of SecA.</text>
</comment>
<evidence type="ECO:0000256" key="6">
    <source>
        <dbReference type="ARBA" id="ARBA00022989"/>
    </source>
</evidence>
<dbReference type="GO" id="GO:0065002">
    <property type="term" value="P:intracellular protein transmembrane transport"/>
    <property type="evidence" value="ECO:0007669"/>
    <property type="project" value="UniProtKB-UniRule"/>
</dbReference>
<keyword evidence="18" id="KW-1185">Reference proteome</keyword>
<comment type="subunit">
    <text evidence="11">Forms a complex with SecF. Part of the essential Sec protein translocation apparatus which comprises SecA, SecYEG and auxiliary proteins SecDF-YajC and YidC.</text>
</comment>
<evidence type="ECO:0000256" key="9">
    <source>
        <dbReference type="ARBA" id="ARBA00060774"/>
    </source>
</evidence>
<dbReference type="GO" id="GO:0015450">
    <property type="term" value="F:protein-transporting ATPase activity"/>
    <property type="evidence" value="ECO:0007669"/>
    <property type="project" value="InterPro"/>
</dbReference>
<dbReference type="Pfam" id="PF13721">
    <property type="entry name" value="SecD-TM1"/>
    <property type="match status" value="1"/>
</dbReference>
<feature type="domain" description="Protein translocase subunit SecDF P1" evidence="15">
    <location>
        <begin position="231"/>
        <end position="289"/>
    </location>
</feature>
<dbReference type="Gene3D" id="3.30.70.3400">
    <property type="match status" value="2"/>
</dbReference>
<keyword evidence="2 11" id="KW-0813">Transport</keyword>
<name>A0A5Q2QCG5_9GAMM</name>
<keyword evidence="8 11" id="KW-0472">Membrane</keyword>
<keyword evidence="5 11" id="KW-0653">Protein transport</keyword>
<proteinExistence type="inferred from homology"/>
<dbReference type="OrthoDB" id="9805019at2"/>
<dbReference type="PANTHER" id="PTHR30081:SF1">
    <property type="entry name" value="PROTEIN TRANSLOCASE SUBUNIT SECD"/>
    <property type="match status" value="1"/>
</dbReference>
<comment type="similarity">
    <text evidence="9 11">Belongs to the SecD/SecF family. SecD subfamily.</text>
</comment>
<dbReference type="GO" id="GO:0043952">
    <property type="term" value="P:protein transport by the Sec complex"/>
    <property type="evidence" value="ECO:0007669"/>
    <property type="project" value="UniProtKB-UniRule"/>
</dbReference>
<evidence type="ECO:0000256" key="8">
    <source>
        <dbReference type="ARBA" id="ARBA00023136"/>
    </source>
</evidence>
<accession>A0A5Q2QCG5</accession>
<evidence type="ECO:0000256" key="10">
    <source>
        <dbReference type="ARBA" id="ARBA00068220"/>
    </source>
</evidence>
<dbReference type="FunFam" id="1.20.1640.10:FF:000004">
    <property type="entry name" value="Protein translocase subunit SecD"/>
    <property type="match status" value="1"/>
</dbReference>
<evidence type="ECO:0000259" key="14">
    <source>
        <dbReference type="Pfam" id="PF13721"/>
    </source>
</evidence>
<comment type="subcellular location">
    <subcellularLocation>
        <location evidence="1 11">Cell membrane</location>
        <topology evidence="1 11">Multi-pass membrane protein</topology>
    </subcellularLocation>
</comment>
<dbReference type="EMBL" id="CP045871">
    <property type="protein sequence ID" value="QGG79706.1"/>
    <property type="molecule type" value="Genomic_DNA"/>
</dbReference>
<dbReference type="RefSeq" id="WP_153713210.1">
    <property type="nucleotide sequence ID" value="NZ_CP045871.1"/>
</dbReference>
<organism evidence="17 18">
    <name type="scientific">Litorivicinus lipolyticus</name>
    <dbReference type="NCBI Taxonomy" id="418701"/>
    <lineage>
        <taxon>Bacteria</taxon>
        <taxon>Pseudomonadati</taxon>
        <taxon>Pseudomonadota</taxon>
        <taxon>Gammaproteobacteria</taxon>
        <taxon>Oceanospirillales</taxon>
        <taxon>Litorivicinaceae</taxon>
        <taxon>Litorivicinus</taxon>
    </lineage>
</organism>